<reference evidence="1" key="1">
    <citation type="journal article" date="2015" name="Nature">
        <title>Complex archaea that bridge the gap between prokaryotes and eukaryotes.</title>
        <authorList>
            <person name="Spang A."/>
            <person name="Saw J.H."/>
            <person name="Jorgensen S.L."/>
            <person name="Zaremba-Niedzwiedzka K."/>
            <person name="Martijn J."/>
            <person name="Lind A.E."/>
            <person name="van Eijk R."/>
            <person name="Schleper C."/>
            <person name="Guy L."/>
            <person name="Ettema T.J."/>
        </authorList>
    </citation>
    <scope>NUCLEOTIDE SEQUENCE</scope>
</reference>
<accession>A0A0F9EV97</accession>
<protein>
    <submittedName>
        <fullName evidence="1">Uncharacterized protein</fullName>
    </submittedName>
</protein>
<feature type="non-terminal residue" evidence="1">
    <location>
        <position position="1"/>
    </location>
</feature>
<name>A0A0F9EV97_9ZZZZ</name>
<evidence type="ECO:0000313" key="1">
    <source>
        <dbReference type="EMBL" id="KKL48880.1"/>
    </source>
</evidence>
<comment type="caution">
    <text evidence="1">The sequence shown here is derived from an EMBL/GenBank/DDBJ whole genome shotgun (WGS) entry which is preliminary data.</text>
</comment>
<organism evidence="1">
    <name type="scientific">marine sediment metagenome</name>
    <dbReference type="NCBI Taxonomy" id="412755"/>
    <lineage>
        <taxon>unclassified sequences</taxon>
        <taxon>metagenomes</taxon>
        <taxon>ecological metagenomes</taxon>
    </lineage>
</organism>
<sequence>PEDGICLVDGEARTISMAGIDSTIHAVQWFDTIGEIEYNDSKPHEQIDSIVPFQGFIQRWTDAAPPPPPPLPPKSEADVNVKELIVQMIKDGTMTQIKIDAIKAAR</sequence>
<proteinExistence type="predicted"/>
<dbReference type="EMBL" id="LAZR01033162">
    <property type="protein sequence ID" value="KKL48880.1"/>
    <property type="molecule type" value="Genomic_DNA"/>
</dbReference>
<gene>
    <name evidence="1" type="ORF">LCGC14_2321140</name>
</gene>
<dbReference type="AlphaFoldDB" id="A0A0F9EV97"/>